<evidence type="ECO:0000313" key="2">
    <source>
        <dbReference type="EMBL" id="OOV08201.1"/>
    </source>
</evidence>
<protein>
    <submittedName>
        <fullName evidence="2">Tat pathway signal protein</fullName>
    </submittedName>
</protein>
<keyword evidence="1" id="KW-0732">Signal</keyword>
<feature type="chain" id="PRO_5012323287" evidence="1">
    <location>
        <begin position="21"/>
        <end position="367"/>
    </location>
</feature>
<dbReference type="NCBIfam" id="NF047509">
    <property type="entry name" value="Rv3131_FMN_oxido"/>
    <property type="match status" value="1"/>
</dbReference>
<evidence type="ECO:0000256" key="1">
    <source>
        <dbReference type="SAM" id="SignalP"/>
    </source>
</evidence>
<proteinExistence type="predicted"/>
<gene>
    <name evidence="2" type="ORF">RF819_17070</name>
</gene>
<sequence length="367" mass="39297">MFTRRHFTTSALLGGSLALAGCPSKPAENSYESVADQTWRLGALTGFNGAALSRELVRYATLAPSSHNTQCWKFALDRSGQAISILPDRTRLCPVVDPDLHHVFVSLGCAAENLTQAAQAHGLQGEGVFDPATDALRVSLSPTAAQATDVFKAIPLRQCTRGDYDGQPLSTAELALLQRAGSSNTVQLLLLTEPAAMAQVLDLILHGNTAQLADPAFVTELKTWLRFNGADAARTRDGLYSAASGNPSVPAWLGDRLFDWVVTPKSENDKLARQVRSSAGIAVFVGQAADKAHWVEVGRCYERFALQATALGIRNAMLNQPVEVAALRPQLASLLGLGGQRPDLVVRFGRGPSLPRSLRRPVEAVLV</sequence>
<comment type="caution">
    <text evidence="2">The sequence shown here is derived from an EMBL/GenBank/DDBJ whole genome shotgun (WGS) entry which is preliminary data.</text>
</comment>
<dbReference type="GO" id="GO:0016491">
    <property type="term" value="F:oxidoreductase activity"/>
    <property type="evidence" value="ECO:0007669"/>
    <property type="project" value="InterPro"/>
</dbReference>
<feature type="signal peptide" evidence="1">
    <location>
        <begin position="1"/>
        <end position="20"/>
    </location>
</feature>
<dbReference type="AlphaFoldDB" id="A0A1T1AVU6"/>
<dbReference type="STRING" id="28066.RF819_17070"/>
<name>A0A1T1AVU6_RHOFE</name>
<dbReference type="EMBL" id="MTJN01000002">
    <property type="protein sequence ID" value="OOV08201.1"/>
    <property type="molecule type" value="Genomic_DNA"/>
</dbReference>
<dbReference type="RefSeq" id="WP_078366072.1">
    <property type="nucleotide sequence ID" value="NZ_MTJN01000002.1"/>
</dbReference>
<accession>A0A1T1AVU6</accession>
<dbReference type="Gene3D" id="3.40.109.10">
    <property type="entry name" value="NADH Oxidase"/>
    <property type="match status" value="1"/>
</dbReference>
<dbReference type="PROSITE" id="PS51257">
    <property type="entry name" value="PROKAR_LIPOPROTEIN"/>
    <property type="match status" value="1"/>
</dbReference>
<keyword evidence="3" id="KW-1185">Reference proteome</keyword>
<dbReference type="Proteomes" id="UP000190750">
    <property type="component" value="Unassembled WGS sequence"/>
</dbReference>
<evidence type="ECO:0000313" key="3">
    <source>
        <dbReference type="Proteomes" id="UP000190750"/>
    </source>
</evidence>
<reference evidence="2 3" key="1">
    <citation type="submission" date="2017-01" db="EMBL/GenBank/DDBJ databases">
        <title>Genome sequencing of Rhodoferax fermentans JCM 7819.</title>
        <authorList>
            <person name="Kim Y.J."/>
            <person name="Farh M.E.-A."/>
            <person name="Yang D.-C."/>
        </authorList>
    </citation>
    <scope>NUCLEOTIDE SEQUENCE [LARGE SCALE GENOMIC DNA]</scope>
    <source>
        <strain evidence="2 3">JCM 7819</strain>
    </source>
</reference>
<dbReference type="InterPro" id="IPR000415">
    <property type="entry name" value="Nitroreductase-like"/>
</dbReference>
<dbReference type="SUPFAM" id="SSF55469">
    <property type="entry name" value="FMN-dependent nitroreductase-like"/>
    <property type="match status" value="2"/>
</dbReference>
<organism evidence="2 3">
    <name type="scientific">Rhodoferax fermentans</name>
    <dbReference type="NCBI Taxonomy" id="28066"/>
    <lineage>
        <taxon>Bacteria</taxon>
        <taxon>Pseudomonadati</taxon>
        <taxon>Pseudomonadota</taxon>
        <taxon>Betaproteobacteria</taxon>
        <taxon>Burkholderiales</taxon>
        <taxon>Comamonadaceae</taxon>
        <taxon>Rhodoferax</taxon>
    </lineage>
</organism>
<dbReference type="OrthoDB" id="272552at2"/>